<comment type="function">
    <text evidence="5">May be involved in the biosynthesis of molybdopterin.</text>
</comment>
<keyword evidence="4 5" id="KW-0501">Molybdenum cofactor biosynthesis</keyword>
<name>A0A2N8T3B9_STUST</name>
<dbReference type="SMART" id="SM00852">
    <property type="entry name" value="MoCF_biosynth"/>
    <property type="match status" value="1"/>
</dbReference>
<dbReference type="RefSeq" id="WP_102894495.1">
    <property type="nucleotide sequence ID" value="NZ_JAMOHU010000036.1"/>
</dbReference>
<dbReference type="NCBIfam" id="TIGR00177">
    <property type="entry name" value="molyb_syn"/>
    <property type="match status" value="1"/>
</dbReference>
<dbReference type="AlphaFoldDB" id="A0A2N8T3B9"/>
<dbReference type="Proteomes" id="UP000236023">
    <property type="component" value="Unassembled WGS sequence"/>
</dbReference>
<evidence type="ECO:0000256" key="3">
    <source>
        <dbReference type="ARBA" id="ARBA00015262"/>
    </source>
</evidence>
<dbReference type="PIRSF" id="PIRSF006443">
    <property type="entry name" value="MoaB"/>
    <property type="match status" value="1"/>
</dbReference>
<evidence type="ECO:0000256" key="5">
    <source>
        <dbReference type="PIRNR" id="PIRNR006443"/>
    </source>
</evidence>
<reference evidence="7 8" key="1">
    <citation type="submission" date="2018-01" db="EMBL/GenBank/DDBJ databases">
        <title>Denitrification phenotypes of diverse strains of Pseudomonas stutzeri.</title>
        <authorList>
            <person name="Milligan D.A."/>
            <person name="Bergaust L."/>
            <person name="Bakken L.R."/>
            <person name="Frostegard A."/>
        </authorList>
    </citation>
    <scope>NUCLEOTIDE SEQUENCE [LARGE SCALE GENOMIC DNA]</scope>
    <source>
        <strain evidence="7 8">24a75</strain>
    </source>
</reference>
<dbReference type="InterPro" id="IPR001453">
    <property type="entry name" value="MoaB/Mog_dom"/>
</dbReference>
<comment type="pathway">
    <text evidence="1 5">Cofactor biosynthesis; molybdopterin biosynthesis.</text>
</comment>
<evidence type="ECO:0000313" key="7">
    <source>
        <dbReference type="EMBL" id="PNG09223.1"/>
    </source>
</evidence>
<dbReference type="InterPro" id="IPR036425">
    <property type="entry name" value="MoaB/Mog-like_dom_sf"/>
</dbReference>
<gene>
    <name evidence="7" type="primary">moaB</name>
    <name evidence="7" type="ORF">CXK94_11840</name>
</gene>
<dbReference type="CDD" id="cd00886">
    <property type="entry name" value="MogA_MoaB"/>
    <property type="match status" value="1"/>
</dbReference>
<sequence>MAHLSTHEFQPLNIAVLTVSDTRTLANDTSGQVLVDHLAGAGHALAERAIVIDDIWQIRARVSNWIADATVQVVLITGGTGFTARDNTPQAVQPLLDKQVDGFGELFRHVSLAEIGTSALQSRALAGISNGTLVCCLPGSPNACRAAWQKILGEQLDSRTGPCNFVAHLKASLDEQPRVCCGSRS</sequence>
<dbReference type="NCBIfam" id="TIGR02667">
    <property type="entry name" value="moaB_proteo"/>
    <property type="match status" value="1"/>
</dbReference>
<dbReference type="Gene3D" id="3.40.980.10">
    <property type="entry name" value="MoaB/Mog-like domain"/>
    <property type="match status" value="1"/>
</dbReference>
<dbReference type="GO" id="GO:0006777">
    <property type="term" value="P:Mo-molybdopterin cofactor biosynthetic process"/>
    <property type="evidence" value="ECO:0007669"/>
    <property type="project" value="UniProtKB-UniRule"/>
</dbReference>
<dbReference type="Pfam" id="PF00994">
    <property type="entry name" value="MoCF_biosynth"/>
    <property type="match status" value="1"/>
</dbReference>
<evidence type="ECO:0000313" key="8">
    <source>
        <dbReference type="Proteomes" id="UP000236023"/>
    </source>
</evidence>
<accession>A0A2N8T3B9</accession>
<dbReference type="PANTHER" id="PTHR43232">
    <property type="entry name" value="MOLYBDENUM COFACTOR BIOSYNTHESIS PROTEIN B"/>
    <property type="match status" value="1"/>
</dbReference>
<evidence type="ECO:0000256" key="2">
    <source>
        <dbReference type="ARBA" id="ARBA00006112"/>
    </source>
</evidence>
<dbReference type="EMBL" id="POUT01000006">
    <property type="protein sequence ID" value="PNG09223.1"/>
    <property type="molecule type" value="Genomic_DNA"/>
</dbReference>
<dbReference type="PANTHER" id="PTHR43232:SF2">
    <property type="entry name" value="MOLYBDENUM COFACTOR BIOSYNTHESIS PROTEIN B"/>
    <property type="match status" value="1"/>
</dbReference>
<dbReference type="InterPro" id="IPR008284">
    <property type="entry name" value="MoCF_biosynth_CS"/>
</dbReference>
<dbReference type="GO" id="GO:0005829">
    <property type="term" value="C:cytosol"/>
    <property type="evidence" value="ECO:0007669"/>
    <property type="project" value="TreeGrafter"/>
</dbReference>
<protein>
    <recommendedName>
        <fullName evidence="3 5">Molybdenum cofactor biosynthesis protein B</fullName>
    </recommendedName>
</protein>
<comment type="similarity">
    <text evidence="2 5">Belongs to the MoaB/Mog family.</text>
</comment>
<dbReference type="UniPathway" id="UPA00344"/>
<feature type="domain" description="MoaB/Mog" evidence="6">
    <location>
        <begin position="15"/>
        <end position="159"/>
    </location>
</feature>
<evidence type="ECO:0000256" key="1">
    <source>
        <dbReference type="ARBA" id="ARBA00005046"/>
    </source>
</evidence>
<dbReference type="InterPro" id="IPR012245">
    <property type="entry name" value="MoaB"/>
</dbReference>
<evidence type="ECO:0000256" key="4">
    <source>
        <dbReference type="ARBA" id="ARBA00023150"/>
    </source>
</evidence>
<dbReference type="PROSITE" id="PS01078">
    <property type="entry name" value="MOCF_BIOSYNTHESIS_1"/>
    <property type="match status" value="1"/>
</dbReference>
<dbReference type="SUPFAM" id="SSF53218">
    <property type="entry name" value="Molybdenum cofactor biosynthesis proteins"/>
    <property type="match status" value="1"/>
</dbReference>
<comment type="caution">
    <text evidence="7">The sequence shown here is derived from an EMBL/GenBank/DDBJ whole genome shotgun (WGS) entry which is preliminary data.</text>
</comment>
<organism evidence="7 8">
    <name type="scientific">Stutzerimonas stutzeri</name>
    <name type="common">Pseudomonas stutzeri</name>
    <dbReference type="NCBI Taxonomy" id="316"/>
    <lineage>
        <taxon>Bacteria</taxon>
        <taxon>Pseudomonadati</taxon>
        <taxon>Pseudomonadota</taxon>
        <taxon>Gammaproteobacteria</taxon>
        <taxon>Pseudomonadales</taxon>
        <taxon>Pseudomonadaceae</taxon>
        <taxon>Stutzerimonas</taxon>
    </lineage>
</organism>
<dbReference type="InterPro" id="IPR013484">
    <property type="entry name" value="MoaB_proteobac"/>
</dbReference>
<proteinExistence type="inferred from homology"/>
<evidence type="ECO:0000259" key="6">
    <source>
        <dbReference type="SMART" id="SM00852"/>
    </source>
</evidence>